<dbReference type="InterPro" id="IPR036928">
    <property type="entry name" value="AS_sf"/>
</dbReference>
<feature type="domain" description="Amidase" evidence="5">
    <location>
        <begin position="78"/>
        <end position="295"/>
    </location>
</feature>
<dbReference type="PROSITE" id="PS00571">
    <property type="entry name" value="AMIDASES"/>
    <property type="match status" value="1"/>
</dbReference>
<accession>A0A2B7XEI8</accession>
<dbReference type="STRING" id="1447875.A0A2B7XEI8"/>
<dbReference type="EC" id="3.5.1.4" evidence="3"/>
<evidence type="ECO:0000256" key="4">
    <source>
        <dbReference type="ARBA" id="ARBA00022801"/>
    </source>
</evidence>
<evidence type="ECO:0000313" key="6">
    <source>
        <dbReference type="EMBL" id="PGH07077.1"/>
    </source>
</evidence>
<gene>
    <name evidence="6" type="ORF">AJ79_06355</name>
</gene>
<comment type="catalytic activity">
    <reaction evidence="1">
        <text>a monocarboxylic acid amide + H2O = a monocarboxylate + NH4(+)</text>
        <dbReference type="Rhea" id="RHEA:12020"/>
        <dbReference type="ChEBI" id="CHEBI:15377"/>
        <dbReference type="ChEBI" id="CHEBI:28938"/>
        <dbReference type="ChEBI" id="CHEBI:35757"/>
        <dbReference type="ChEBI" id="CHEBI:83628"/>
        <dbReference type="EC" id="3.5.1.4"/>
    </reaction>
</comment>
<dbReference type="Proteomes" id="UP000223968">
    <property type="component" value="Unassembled WGS sequence"/>
</dbReference>
<dbReference type="InterPro" id="IPR023631">
    <property type="entry name" value="Amidase_dom"/>
</dbReference>
<dbReference type="EMBL" id="PDNB01000112">
    <property type="protein sequence ID" value="PGH07077.1"/>
    <property type="molecule type" value="Genomic_DNA"/>
</dbReference>
<keyword evidence="7" id="KW-1185">Reference proteome</keyword>
<dbReference type="AlphaFoldDB" id="A0A2B7XEI8"/>
<dbReference type="OrthoDB" id="6428749at2759"/>
<dbReference type="GO" id="GO:0004040">
    <property type="term" value="F:amidase activity"/>
    <property type="evidence" value="ECO:0007669"/>
    <property type="project" value="UniProtKB-EC"/>
</dbReference>
<evidence type="ECO:0000259" key="5">
    <source>
        <dbReference type="Pfam" id="PF01425"/>
    </source>
</evidence>
<evidence type="ECO:0000256" key="1">
    <source>
        <dbReference type="ARBA" id="ARBA00001311"/>
    </source>
</evidence>
<dbReference type="PANTHER" id="PTHR46072">
    <property type="entry name" value="AMIDASE-RELATED-RELATED"/>
    <property type="match status" value="1"/>
</dbReference>
<comment type="similarity">
    <text evidence="2">Belongs to the amidase family.</text>
</comment>
<dbReference type="Pfam" id="PF01425">
    <property type="entry name" value="Amidase"/>
    <property type="match status" value="2"/>
</dbReference>
<proteinExistence type="inferred from homology"/>
<dbReference type="PANTHER" id="PTHR46072:SF11">
    <property type="entry name" value="AMIDASE-RELATED"/>
    <property type="match status" value="1"/>
</dbReference>
<dbReference type="Gene3D" id="3.90.1300.10">
    <property type="entry name" value="Amidase signature (AS) domain"/>
    <property type="match status" value="1"/>
</dbReference>
<keyword evidence="4" id="KW-0378">Hydrolase</keyword>
<reference evidence="6 7" key="1">
    <citation type="submission" date="2017-10" db="EMBL/GenBank/DDBJ databases">
        <title>Comparative genomics in systemic dimorphic fungi from Ajellomycetaceae.</title>
        <authorList>
            <person name="Munoz J.F."/>
            <person name="Mcewen J.G."/>
            <person name="Clay O.K."/>
            <person name="Cuomo C.A."/>
        </authorList>
    </citation>
    <scope>NUCLEOTIDE SEQUENCE [LARGE SCALE GENOMIC DNA]</scope>
    <source>
        <strain evidence="6 7">UAMH5409</strain>
    </source>
</reference>
<name>A0A2B7XEI8_9EURO</name>
<protein>
    <recommendedName>
        <fullName evidence="3">amidase</fullName>
        <ecNumber evidence="3">3.5.1.4</ecNumber>
    </recommendedName>
</protein>
<evidence type="ECO:0000256" key="2">
    <source>
        <dbReference type="ARBA" id="ARBA00009199"/>
    </source>
</evidence>
<comment type="caution">
    <text evidence="6">The sequence shown here is derived from an EMBL/GenBank/DDBJ whole genome shotgun (WGS) entry which is preliminary data.</text>
</comment>
<feature type="domain" description="Amidase" evidence="5">
    <location>
        <begin position="348"/>
        <end position="619"/>
    </location>
</feature>
<dbReference type="InterPro" id="IPR020556">
    <property type="entry name" value="Amidase_CS"/>
</dbReference>
<evidence type="ECO:0000256" key="3">
    <source>
        <dbReference type="ARBA" id="ARBA00012922"/>
    </source>
</evidence>
<evidence type="ECO:0000313" key="7">
    <source>
        <dbReference type="Proteomes" id="UP000223968"/>
    </source>
</evidence>
<organism evidence="6 7">
    <name type="scientific">Helicocarpus griseus UAMH5409</name>
    <dbReference type="NCBI Taxonomy" id="1447875"/>
    <lineage>
        <taxon>Eukaryota</taxon>
        <taxon>Fungi</taxon>
        <taxon>Dikarya</taxon>
        <taxon>Ascomycota</taxon>
        <taxon>Pezizomycotina</taxon>
        <taxon>Eurotiomycetes</taxon>
        <taxon>Eurotiomycetidae</taxon>
        <taxon>Onygenales</taxon>
        <taxon>Ajellomycetaceae</taxon>
        <taxon>Helicocarpus</taxon>
    </lineage>
</organism>
<dbReference type="SUPFAM" id="SSF75304">
    <property type="entry name" value="Amidase signature (AS) enzymes"/>
    <property type="match status" value="1"/>
</dbReference>
<sequence length="677" mass="74889">MPFFFSKRAAARLDVRGHIQQRDQALYYPLPAPHNGKMSSSDTARDIDLFPGDFEILSAEIAGITSAIKQKRWTATQVLYAYVRSARRSQIRTNALAEVFIEQALQRAAELDRIFEETGELVGPLHGVPISIKDMLKYKGTKQSCGLAALIPHPPDEMTASTAAVLESLGAVLYVKTNVPQGLMTFETVNYVFGRSLNPWNTNFTPGGSSGGESALIASDGSAAGVGSDSAGSLRIPSHHTGLYTIKGSPNRWAYGRMCTILTGLEAIKSIVGPMCRTAADCELLYLEVIRAHLPPQQQLRRDRNDPAVLKEAAEHDTTLAKFWMSDAFRNDLNEAWLSPLGVAAARGSPLRIGYVVGDGIYRTTPAVYRAVMESVAALQAKYPSREVEIIQIPPERLQILEVMPIFLRTLTSEGYSWIDKYLSSEPGPIPQIRLVQTISRLPGILRNALAFIFKYIVRDRIYASFVSYTGRCTAREVWENTERRVAFSKQWNARLWDEMKLDAYIAPTQACPAVPHDGAVRNSTMVGSTVLCNITEAVVANLPVLRVDPSKDSHKPADYVNAPVEDQKAFARWQSEAAFKNTSKICNYNLYNTAYDAHKMAGLPVGLQVVCRPYHEEKAIGIMRLLDNALPPLAERGGFWKNKTDILGNAIPESKQQTFYGFGPGKLTQALFAERK</sequence>